<evidence type="ECO:0000256" key="6">
    <source>
        <dbReference type="SAM" id="MobiDB-lite"/>
    </source>
</evidence>
<evidence type="ECO:0000256" key="2">
    <source>
        <dbReference type="ARBA" id="ARBA00022490"/>
    </source>
</evidence>
<evidence type="ECO:0000256" key="4">
    <source>
        <dbReference type="ARBA" id="ARBA00023212"/>
    </source>
</evidence>
<dbReference type="Gene3D" id="1.10.287.1490">
    <property type="match status" value="1"/>
</dbReference>
<dbReference type="InterPro" id="IPR001611">
    <property type="entry name" value="Leu-rich_rpt"/>
</dbReference>
<keyword evidence="3 5" id="KW-0175">Coiled coil</keyword>
<feature type="region of interest" description="Disordered" evidence="6">
    <location>
        <begin position="200"/>
        <end position="232"/>
    </location>
</feature>
<dbReference type="Pfam" id="PF13516">
    <property type="entry name" value="LRR_6"/>
    <property type="match status" value="3"/>
</dbReference>
<dbReference type="GO" id="GO:0005813">
    <property type="term" value="C:centrosome"/>
    <property type="evidence" value="ECO:0007669"/>
    <property type="project" value="UniProtKB-SubCell"/>
</dbReference>
<dbReference type="Gene3D" id="3.80.10.10">
    <property type="entry name" value="Ribonuclease Inhibitor"/>
    <property type="match status" value="2"/>
</dbReference>
<reference evidence="7" key="1">
    <citation type="submission" date="2021-09" db="EMBL/GenBank/DDBJ databases">
        <authorList>
            <consortium name="AG Swart"/>
            <person name="Singh M."/>
            <person name="Singh A."/>
            <person name="Seah K."/>
            <person name="Emmerich C."/>
        </authorList>
    </citation>
    <scope>NUCLEOTIDE SEQUENCE</scope>
    <source>
        <strain evidence="7">ATCC30299</strain>
    </source>
</reference>
<dbReference type="PANTHER" id="PTHR23170">
    <property type="entry name" value="NY-REN-58 ANTIGEN"/>
    <property type="match status" value="1"/>
</dbReference>
<gene>
    <name evidence="7" type="ORF">BSTOLATCC_MIC15732</name>
</gene>
<dbReference type="EMBL" id="CAJZBQ010000015">
    <property type="protein sequence ID" value="CAG9316297.1"/>
    <property type="molecule type" value="Genomic_DNA"/>
</dbReference>
<organism evidence="7 8">
    <name type="scientific">Blepharisma stoltei</name>
    <dbReference type="NCBI Taxonomy" id="1481888"/>
    <lineage>
        <taxon>Eukaryota</taxon>
        <taxon>Sar</taxon>
        <taxon>Alveolata</taxon>
        <taxon>Ciliophora</taxon>
        <taxon>Postciliodesmatophora</taxon>
        <taxon>Heterotrichea</taxon>
        <taxon>Heterotrichida</taxon>
        <taxon>Blepharismidae</taxon>
        <taxon>Blepharisma</taxon>
    </lineage>
</organism>
<comment type="subcellular location">
    <subcellularLocation>
        <location evidence="1">Cytoplasm</location>
        <location evidence="1">Cytoskeleton</location>
        <location evidence="1">Microtubule organizing center</location>
        <location evidence="1">Centrosome</location>
    </subcellularLocation>
</comment>
<feature type="coiled-coil region" evidence="5">
    <location>
        <begin position="247"/>
        <end position="431"/>
    </location>
</feature>
<evidence type="ECO:0000256" key="1">
    <source>
        <dbReference type="ARBA" id="ARBA00004300"/>
    </source>
</evidence>
<dbReference type="AlphaFoldDB" id="A0AAU9ISV5"/>
<dbReference type="Proteomes" id="UP001162131">
    <property type="component" value="Unassembled WGS sequence"/>
</dbReference>
<feature type="compositionally biased region" description="Basic and acidic residues" evidence="6">
    <location>
        <begin position="223"/>
        <end position="232"/>
    </location>
</feature>
<dbReference type="InterPro" id="IPR032675">
    <property type="entry name" value="LRR_dom_sf"/>
</dbReference>
<keyword evidence="2" id="KW-0963">Cytoplasm</keyword>
<evidence type="ECO:0000256" key="5">
    <source>
        <dbReference type="SAM" id="Coils"/>
    </source>
</evidence>
<dbReference type="InterPro" id="IPR052116">
    <property type="entry name" value="Centro_Cilium_Assembly"/>
</dbReference>
<dbReference type="SUPFAM" id="SSF52047">
    <property type="entry name" value="RNI-like"/>
    <property type="match status" value="1"/>
</dbReference>
<evidence type="ECO:0000313" key="7">
    <source>
        <dbReference type="EMBL" id="CAG9316297.1"/>
    </source>
</evidence>
<protein>
    <submittedName>
        <fullName evidence="7">Uncharacterized protein</fullName>
    </submittedName>
</protein>
<keyword evidence="4" id="KW-0206">Cytoskeleton</keyword>
<feature type="compositionally biased region" description="Low complexity" evidence="6">
    <location>
        <begin position="211"/>
        <end position="222"/>
    </location>
</feature>
<sequence>MSSYGASTPDRRRSQDSDRPIFLNELSLSKIENKLSAQVGSSSLNLGDAFIGDEGCGLVAQFLKDNIGVHSVELRGNNITGEGLRLLASALRGQTFVRNISLEWNNLGNSLKSLTDALAYNESVQTLDLRNNRIGPEGAGYIADLLETNKSITKIDLRWNDIGSNGARAIISALRKPHAIQVLDLSGNKIPEELLQQVEQAIKGTDQPQNRSRYSSPKSLSRSMERTASRDFSDDIHQKLEAQILANARSESKINELELLLDQEARRSTEMRNDFLGELENEKAKRTMAEEAVMIQKEESFKREMEDRRIIQDLETKLSRSNNEKGILSQELENLQEQFQKLQSSAMERYRAYDEKITQQDRLYKQLEETSRNNLDRTKKEHLQEVFEINRDYTNKLEEAEENIRNLRAAREALDNETKNLRGQIAQLKSSHQEALTDQDFKIREEETTKFNSTLKGLEIRMRSIEDSRENLNKRNQDLQREIIQNEKRASEQANALESTIGQLREERAELQRQLTKANATIESLRGDIYMLNTNLERSRGENDELSETLNERKEAHMKQLETLLQEQTAERKQMENTRENLASQINDLEVDLMKTTKDRDRILNEYNYLSENLKQKTVALIQDTVIAHLRKLEAES</sequence>
<dbReference type="PANTHER" id="PTHR23170:SF3">
    <property type="entry name" value="LEUCINE-RICH REPEAT-CONTAINING PROTEIN 45"/>
    <property type="match status" value="1"/>
</dbReference>
<feature type="coiled-coil region" evidence="5">
    <location>
        <begin position="455"/>
        <end position="606"/>
    </location>
</feature>
<dbReference type="SMART" id="SM00368">
    <property type="entry name" value="LRR_RI"/>
    <property type="match status" value="5"/>
</dbReference>
<comment type="caution">
    <text evidence="7">The sequence shown here is derived from an EMBL/GenBank/DDBJ whole genome shotgun (WGS) entry which is preliminary data.</text>
</comment>
<keyword evidence="8" id="KW-1185">Reference proteome</keyword>
<evidence type="ECO:0000256" key="3">
    <source>
        <dbReference type="ARBA" id="ARBA00023054"/>
    </source>
</evidence>
<accession>A0AAU9ISV5</accession>
<evidence type="ECO:0000313" key="8">
    <source>
        <dbReference type="Proteomes" id="UP001162131"/>
    </source>
</evidence>
<proteinExistence type="predicted"/>
<name>A0AAU9ISV5_9CILI</name>